<dbReference type="InterPro" id="IPR005288">
    <property type="entry name" value="NadB"/>
</dbReference>
<dbReference type="Gene3D" id="3.50.50.60">
    <property type="entry name" value="FAD/NAD(P)-binding domain"/>
    <property type="match status" value="1"/>
</dbReference>
<dbReference type="eggNOG" id="COG0029">
    <property type="taxonomic scope" value="Bacteria"/>
</dbReference>
<dbReference type="FunFam" id="1.20.58.100:FF:000002">
    <property type="entry name" value="L-aspartate oxidase"/>
    <property type="match status" value="1"/>
</dbReference>
<dbReference type="FunCoup" id="A0A1I2EKB6">
    <property type="interactions" value="401"/>
</dbReference>
<evidence type="ECO:0000313" key="16">
    <source>
        <dbReference type="Proteomes" id="UP000181976"/>
    </source>
</evidence>
<comment type="catalytic activity">
    <reaction evidence="9">
        <text>L-aspartate + O2 = iminosuccinate + H2O2</text>
        <dbReference type="Rhea" id="RHEA:25876"/>
        <dbReference type="ChEBI" id="CHEBI:15379"/>
        <dbReference type="ChEBI" id="CHEBI:16240"/>
        <dbReference type="ChEBI" id="CHEBI:29991"/>
        <dbReference type="ChEBI" id="CHEBI:77875"/>
        <dbReference type="EC" id="1.4.3.16"/>
    </reaction>
    <physiologicalReaction direction="left-to-right" evidence="9">
        <dbReference type="Rhea" id="RHEA:25877"/>
    </physiologicalReaction>
</comment>
<dbReference type="GO" id="GO:0005737">
    <property type="term" value="C:cytoplasm"/>
    <property type="evidence" value="ECO:0007669"/>
    <property type="project" value="UniProtKB-SubCell"/>
</dbReference>
<feature type="active site" description="Proton acceptor" evidence="11">
    <location>
        <position position="309"/>
    </location>
</feature>
<keyword evidence="8 12" id="KW-0560">Oxidoreductase</keyword>
<dbReference type="GO" id="GO:0034628">
    <property type="term" value="P:'de novo' NAD+ biosynthetic process from L-aspartate"/>
    <property type="evidence" value="ECO:0007669"/>
    <property type="project" value="TreeGrafter"/>
</dbReference>
<keyword evidence="16" id="KW-1185">Reference proteome</keyword>
<dbReference type="SUPFAM" id="SSF51905">
    <property type="entry name" value="FAD/NAD(P)-binding domain"/>
    <property type="match status" value="1"/>
</dbReference>
<accession>A0A1I2EKB6</accession>
<gene>
    <name evidence="15" type="ORF">SAMN05444380_1232</name>
</gene>
<feature type="domain" description="FAD-dependent oxidoreductase 2 FAD-binding" evidence="13">
    <location>
        <begin position="27"/>
        <end position="411"/>
    </location>
</feature>
<dbReference type="EMBL" id="FONA01000023">
    <property type="protein sequence ID" value="SFE92946.1"/>
    <property type="molecule type" value="Genomic_DNA"/>
</dbReference>
<dbReference type="PANTHER" id="PTHR42716">
    <property type="entry name" value="L-ASPARTATE OXIDASE"/>
    <property type="match status" value="1"/>
</dbReference>
<dbReference type="InParanoid" id="A0A1I2EKB6"/>
<keyword evidence="7 12" id="KW-0274">FAD</keyword>
<comment type="cofactor">
    <cofactor evidence="1 12">
        <name>FAD</name>
        <dbReference type="ChEBI" id="CHEBI:57692"/>
    </cofactor>
</comment>
<dbReference type="NCBIfam" id="TIGR00551">
    <property type="entry name" value="nadB"/>
    <property type="match status" value="1"/>
</dbReference>
<dbReference type="InterPro" id="IPR036188">
    <property type="entry name" value="FAD/NAD-bd_sf"/>
</dbReference>
<evidence type="ECO:0000256" key="3">
    <source>
        <dbReference type="ARBA" id="ARBA00008562"/>
    </source>
</evidence>
<dbReference type="GO" id="GO:0008734">
    <property type="term" value="F:L-aspartate oxidase activity"/>
    <property type="evidence" value="ECO:0007669"/>
    <property type="project" value="UniProtKB-UniRule"/>
</dbReference>
<evidence type="ECO:0000259" key="13">
    <source>
        <dbReference type="Pfam" id="PF00890"/>
    </source>
</evidence>
<dbReference type="Gene3D" id="3.90.700.10">
    <property type="entry name" value="Succinate dehydrogenase/fumarate reductase flavoprotein, catalytic domain"/>
    <property type="match status" value="1"/>
</dbReference>
<feature type="domain" description="Fumarate reductase/succinate dehydrogenase flavoprotein-like C-terminal" evidence="14">
    <location>
        <begin position="460"/>
        <end position="544"/>
    </location>
</feature>
<evidence type="ECO:0000259" key="14">
    <source>
        <dbReference type="Pfam" id="PF02910"/>
    </source>
</evidence>
<evidence type="ECO:0000256" key="7">
    <source>
        <dbReference type="ARBA" id="ARBA00022827"/>
    </source>
</evidence>
<dbReference type="InterPro" id="IPR027477">
    <property type="entry name" value="Succ_DH/fumarate_Rdtase_cat_sf"/>
</dbReference>
<keyword evidence="5 12" id="KW-0285">Flavoprotein</keyword>
<dbReference type="FunFam" id="3.90.700.10:FF:000002">
    <property type="entry name" value="L-aspartate oxidase"/>
    <property type="match status" value="1"/>
</dbReference>
<sequence length="548" mass="62102">MKIVTLKVSKNHFSMRKTDTSRRKKVDFLVIGSGIAGLSFALKVADKGKVCIISKTRIDETNTSYAQGGISSVTYAPDNFEKHIQDTLTAGAGICDKKVVRKVVEEAPKQIEELLKWGVRFDKDESGRFDLHREGGHSENRILHHKDQTGYEIQRGLVEAVRKHPNIEILENHFAVEIITQHHLGELVHRWRRDIECYGAYVLNRRTNSVETILAKVTMMATGGVGSVYQTTTNPTIATGDGIAMVYRAKGIVENMEFIQFHPTSLYNPKERPSFLITEAMRGFGGILRRRDGKKFMHKYDERECLAPRDIVARAIDHELKTTGDDYVYLDVTHKPADEIKKHFPAIYEKCLSLGIDITKDYIPVVPAAHFSCGGIKVDMNARTSIARLYAAGECSCTGLHGANRLASNSLLEAIVYADAAAKDAGEKVHTYSFCDDVPEWNDEGTSHPEEMVLITQSQKELEQIMSYYVGIVRSNLRLKRALDRLEILYHETEDLYQRSTVSQRLCELRNTIQVGYLIIKMARQRKESRGLHYNSDYPETIDLKHHE</sequence>
<evidence type="ECO:0000313" key="15">
    <source>
        <dbReference type="EMBL" id="SFE92946.1"/>
    </source>
</evidence>
<dbReference type="Proteomes" id="UP000181976">
    <property type="component" value="Unassembled WGS sequence"/>
</dbReference>
<dbReference type="InterPro" id="IPR015939">
    <property type="entry name" value="Fum_Rdtase/Succ_DH_flav-like_C"/>
</dbReference>
<dbReference type="InterPro" id="IPR037099">
    <property type="entry name" value="Fum_R/Succ_DH_flav-like_C_sf"/>
</dbReference>
<dbReference type="SUPFAM" id="SSF46977">
    <property type="entry name" value="Succinate dehydrogenase/fumarate reductase flavoprotein C-terminal domain"/>
    <property type="match status" value="1"/>
</dbReference>
<reference evidence="15 16" key="1">
    <citation type="submission" date="2016-10" db="EMBL/GenBank/DDBJ databases">
        <authorList>
            <person name="de Groot N.N."/>
        </authorList>
    </citation>
    <scope>NUCLEOTIDE SEQUENCE [LARGE SCALE GENOMIC DNA]</scope>
    <source>
        <strain evidence="15 16">DSM 19012</strain>
    </source>
</reference>
<comment type="function">
    <text evidence="12">Catalyzes the oxidation of L-aspartate to iminoaspartate.</text>
</comment>
<comment type="pathway">
    <text evidence="2 12">Cofactor biosynthesis; NAD(+) biosynthesis; iminoaspartate from L-aspartate (oxidase route): step 1/1.</text>
</comment>
<evidence type="ECO:0000256" key="8">
    <source>
        <dbReference type="ARBA" id="ARBA00023002"/>
    </source>
</evidence>
<evidence type="ECO:0000256" key="10">
    <source>
        <dbReference type="NCBIfam" id="TIGR00551"/>
    </source>
</evidence>
<dbReference type="STRING" id="385682.SAMN05444380_1232"/>
<dbReference type="SUPFAM" id="SSF56425">
    <property type="entry name" value="Succinate dehydrogenase/fumarate reductase flavoprotein, catalytic domain"/>
    <property type="match status" value="1"/>
</dbReference>
<name>A0A1I2EKB6_9BACT</name>
<dbReference type="PIRSF" id="PIRSF000171">
    <property type="entry name" value="SDHA_APRA_LASPO"/>
    <property type="match status" value="1"/>
</dbReference>
<dbReference type="Pfam" id="PF02910">
    <property type="entry name" value="Succ_DH_flav_C"/>
    <property type="match status" value="1"/>
</dbReference>
<evidence type="ECO:0000256" key="4">
    <source>
        <dbReference type="ARBA" id="ARBA00012173"/>
    </source>
</evidence>
<dbReference type="NCBIfam" id="NF006567">
    <property type="entry name" value="PRK09077.1"/>
    <property type="match status" value="1"/>
</dbReference>
<dbReference type="Pfam" id="PF00890">
    <property type="entry name" value="FAD_binding_2"/>
    <property type="match status" value="1"/>
</dbReference>
<evidence type="ECO:0000256" key="5">
    <source>
        <dbReference type="ARBA" id="ARBA00022630"/>
    </source>
</evidence>
<proteinExistence type="inferred from homology"/>
<dbReference type="EC" id="1.4.3.16" evidence="4 10"/>
<dbReference type="AlphaFoldDB" id="A0A1I2EKB6"/>
<evidence type="ECO:0000256" key="11">
    <source>
        <dbReference type="PIRSR" id="PIRSR000171-1"/>
    </source>
</evidence>
<evidence type="ECO:0000256" key="12">
    <source>
        <dbReference type="RuleBase" id="RU362049"/>
    </source>
</evidence>
<evidence type="ECO:0000256" key="1">
    <source>
        <dbReference type="ARBA" id="ARBA00001974"/>
    </source>
</evidence>
<comment type="similarity">
    <text evidence="3 12">Belongs to the FAD-dependent oxidoreductase 2 family. NadB subfamily.</text>
</comment>
<evidence type="ECO:0000256" key="9">
    <source>
        <dbReference type="ARBA" id="ARBA00048305"/>
    </source>
</evidence>
<dbReference type="Gene3D" id="1.20.58.100">
    <property type="entry name" value="Fumarate reductase/succinate dehydrogenase flavoprotein-like, C-terminal domain"/>
    <property type="match status" value="1"/>
</dbReference>
<evidence type="ECO:0000256" key="6">
    <source>
        <dbReference type="ARBA" id="ARBA00022642"/>
    </source>
</evidence>
<comment type="subcellular location">
    <subcellularLocation>
        <location evidence="12">Cytoplasm</location>
    </subcellularLocation>
</comment>
<dbReference type="PRINTS" id="PR00368">
    <property type="entry name" value="FADPNR"/>
</dbReference>
<dbReference type="PANTHER" id="PTHR42716:SF2">
    <property type="entry name" value="L-ASPARTATE OXIDASE, CHLOROPLASTIC"/>
    <property type="match status" value="1"/>
</dbReference>
<keyword evidence="6 12" id="KW-0662">Pyridine nucleotide biosynthesis</keyword>
<protein>
    <recommendedName>
        <fullName evidence="4 10">L-aspartate oxidase</fullName>
        <ecNumber evidence="4 10">1.4.3.16</ecNumber>
    </recommendedName>
</protein>
<dbReference type="UniPathway" id="UPA00253">
    <property type="reaction ID" value="UER00326"/>
</dbReference>
<evidence type="ECO:0000256" key="2">
    <source>
        <dbReference type="ARBA" id="ARBA00004950"/>
    </source>
</evidence>
<organism evidence="15 16">
    <name type="scientific">Thermophagus xiamenensis</name>
    <dbReference type="NCBI Taxonomy" id="385682"/>
    <lineage>
        <taxon>Bacteria</taxon>
        <taxon>Pseudomonadati</taxon>
        <taxon>Bacteroidota</taxon>
        <taxon>Bacteroidia</taxon>
        <taxon>Marinilabiliales</taxon>
        <taxon>Marinilabiliaceae</taxon>
        <taxon>Thermophagus</taxon>
    </lineage>
</organism>
<dbReference type="InterPro" id="IPR003953">
    <property type="entry name" value="FAD-dep_OxRdtase_2_FAD-bd"/>
</dbReference>